<feature type="region of interest" description="Disordered" evidence="1">
    <location>
        <begin position="204"/>
        <end position="231"/>
    </location>
</feature>
<feature type="compositionally biased region" description="Low complexity" evidence="1">
    <location>
        <begin position="519"/>
        <end position="528"/>
    </location>
</feature>
<feature type="compositionally biased region" description="Polar residues" evidence="1">
    <location>
        <begin position="437"/>
        <end position="461"/>
    </location>
</feature>
<dbReference type="GO" id="GO:0006338">
    <property type="term" value="P:chromatin remodeling"/>
    <property type="evidence" value="ECO:0007669"/>
    <property type="project" value="UniProtKB-ARBA"/>
</dbReference>
<feature type="region of interest" description="Disordered" evidence="1">
    <location>
        <begin position="1"/>
        <end position="21"/>
    </location>
</feature>
<feature type="region of interest" description="Disordered" evidence="1">
    <location>
        <begin position="251"/>
        <end position="576"/>
    </location>
</feature>
<sequence length="644" mass="70559">MAPVLTNFPTARSSADGRQSSAYSLPYRQQGLLTELSPNLIKRTLMKIHDDPELARLFFPRAREKVNDPSYIDKKRRLGRRLFMDIYSSSHDKTVIRHAAAYGLVKMTRRGYGSTRRWGRDVRNPLVECIEQVRHEMTEHIKKYLATPNPELAAWFPFSNIWTGCDAIHRCPCPYAKTLFDLCKNKLSRKAQKSISLAIAFHLSPSSSSSSSDSSSALDPPSSTIPTRSSPAATVAKAVAKVLADNQVSLEKHSSSTFAPSSFTPSTPSGSRHGSEVKDIQMKSKKRKRGPKDDEAAGSPPSPLRPSALSSKSATSSRSPGPFIRPEAGNDSHVGEIQQVKEKRKRGSKSGTSVSPTPPLGPSAASSASEPSSSSIISPSTAAPLIVKKARKPRKGKSKKEESSVEEGVSGEKEPKTTAQVLNSLPAPSPTHDMKSSVASHTPQGIRTTDTHTHSSQAQRRSTPDDLDPARSGIGPSRAVSGYYDPTQWDVYPPVISPPLPRPAPTSTSSRRRKRARSRTASSSTPSSNDSHPRYHLRSAVPARRASRHQSQALEDTSLDPSPPQQRGSSPILVIGQEEYPVERVVDSRRQNRNKLEFKVEWKGYYGADRYSWLPFERAKYLIALEPFFAANPQKPGGPKEPVV</sequence>
<gene>
    <name evidence="3" type="ORF">I350_08222</name>
</gene>
<evidence type="ECO:0000313" key="3">
    <source>
        <dbReference type="EMBL" id="ODN96225.1"/>
    </source>
</evidence>
<reference evidence="3 4" key="1">
    <citation type="submission" date="2016-06" db="EMBL/GenBank/DDBJ databases">
        <title>Evolution of pathogenesis and genome organization in the Tremellales.</title>
        <authorList>
            <person name="Cuomo C."/>
            <person name="Litvintseva A."/>
            <person name="Heitman J."/>
            <person name="Chen Y."/>
            <person name="Sun S."/>
            <person name="Springer D."/>
            <person name="Dromer F."/>
            <person name="Young S."/>
            <person name="Zeng Q."/>
            <person name="Chapman S."/>
            <person name="Gujja S."/>
            <person name="Saif S."/>
            <person name="Birren B."/>
        </authorList>
    </citation>
    <scope>NUCLEOTIDE SEQUENCE [LARGE SCALE GENOMIC DNA]</scope>
    <source>
        <strain evidence="3 4">CBS 6273</strain>
    </source>
</reference>
<dbReference type="Gene3D" id="2.40.50.40">
    <property type="match status" value="1"/>
</dbReference>
<dbReference type="PROSITE" id="PS50013">
    <property type="entry name" value="CHROMO_2"/>
    <property type="match status" value="1"/>
</dbReference>
<feature type="compositionally biased region" description="Low complexity" evidence="1">
    <location>
        <begin position="255"/>
        <end position="271"/>
    </location>
</feature>
<name>A0A1E3J6D2_9TREE</name>
<dbReference type="InterPro" id="IPR016197">
    <property type="entry name" value="Chromo-like_dom_sf"/>
</dbReference>
<dbReference type="Proteomes" id="UP000095149">
    <property type="component" value="Unassembled WGS sequence"/>
</dbReference>
<accession>A0A1E3J6D2</accession>
<proteinExistence type="predicted"/>
<protein>
    <recommendedName>
        <fullName evidence="2">Chromo domain-containing protein</fullName>
    </recommendedName>
</protein>
<dbReference type="AlphaFoldDB" id="A0A1E3J6D2"/>
<organism evidence="3 4">
    <name type="scientific">Cryptococcus amylolentus CBS 6273</name>
    <dbReference type="NCBI Taxonomy" id="1296118"/>
    <lineage>
        <taxon>Eukaryota</taxon>
        <taxon>Fungi</taxon>
        <taxon>Dikarya</taxon>
        <taxon>Basidiomycota</taxon>
        <taxon>Agaricomycotina</taxon>
        <taxon>Tremellomycetes</taxon>
        <taxon>Tremellales</taxon>
        <taxon>Cryptococcaceae</taxon>
        <taxon>Cryptococcus</taxon>
    </lineage>
</organism>
<feature type="compositionally biased region" description="Basic residues" evidence="1">
    <location>
        <begin position="388"/>
        <end position="398"/>
    </location>
</feature>
<dbReference type="EMBL" id="MEKH01000015">
    <property type="protein sequence ID" value="ODN96225.1"/>
    <property type="molecule type" value="Genomic_DNA"/>
</dbReference>
<feature type="compositionally biased region" description="Low complexity" evidence="1">
    <location>
        <begin position="362"/>
        <end position="387"/>
    </location>
</feature>
<dbReference type="CDD" id="cd00024">
    <property type="entry name" value="CD_CSD"/>
    <property type="match status" value="1"/>
</dbReference>
<evidence type="ECO:0000259" key="2">
    <source>
        <dbReference type="PROSITE" id="PS50013"/>
    </source>
</evidence>
<evidence type="ECO:0000256" key="1">
    <source>
        <dbReference type="SAM" id="MobiDB-lite"/>
    </source>
</evidence>
<feature type="compositionally biased region" description="Polar residues" evidence="1">
    <location>
        <begin position="7"/>
        <end position="21"/>
    </location>
</feature>
<feature type="compositionally biased region" description="Low complexity" evidence="1">
    <location>
        <begin position="305"/>
        <end position="320"/>
    </location>
</feature>
<dbReference type="InterPro" id="IPR000953">
    <property type="entry name" value="Chromo/chromo_shadow_dom"/>
</dbReference>
<feature type="compositionally biased region" description="Pro residues" evidence="1">
    <location>
        <begin position="495"/>
        <end position="504"/>
    </location>
</feature>
<feature type="domain" description="Chromo" evidence="2">
    <location>
        <begin position="580"/>
        <end position="640"/>
    </location>
</feature>
<comment type="caution">
    <text evidence="3">The sequence shown here is derived from an EMBL/GenBank/DDBJ whole genome shotgun (WGS) entry which is preliminary data.</text>
</comment>
<evidence type="ECO:0000313" key="4">
    <source>
        <dbReference type="Proteomes" id="UP000095149"/>
    </source>
</evidence>
<feature type="compositionally biased region" description="Basic and acidic residues" evidence="1">
    <location>
        <begin position="273"/>
        <end position="282"/>
    </location>
</feature>
<dbReference type="SUPFAM" id="SSF54160">
    <property type="entry name" value="Chromo domain-like"/>
    <property type="match status" value="1"/>
</dbReference>